<keyword evidence="2" id="KW-1185">Reference proteome</keyword>
<evidence type="ECO:0000313" key="1">
    <source>
        <dbReference type="EMBL" id="PCH34882.1"/>
    </source>
</evidence>
<dbReference type="InterPro" id="IPR032675">
    <property type="entry name" value="LRR_dom_sf"/>
</dbReference>
<accession>A0A2H3IY24</accession>
<dbReference type="AlphaFoldDB" id="A0A2H3IY24"/>
<evidence type="ECO:0000313" key="2">
    <source>
        <dbReference type="Proteomes" id="UP000218811"/>
    </source>
</evidence>
<proteinExistence type="predicted"/>
<dbReference type="SUPFAM" id="SSF52047">
    <property type="entry name" value="RNI-like"/>
    <property type="match status" value="1"/>
</dbReference>
<dbReference type="EMBL" id="KB467832">
    <property type="protein sequence ID" value="PCH34882.1"/>
    <property type="molecule type" value="Genomic_DNA"/>
</dbReference>
<dbReference type="OMA" id="WANILPT"/>
<dbReference type="STRING" id="742152.A0A2H3IY24"/>
<reference evidence="1 2" key="1">
    <citation type="journal article" date="2012" name="Science">
        <title>The Paleozoic origin of enzymatic lignin decomposition reconstructed from 31 fungal genomes.</title>
        <authorList>
            <person name="Floudas D."/>
            <person name="Binder M."/>
            <person name="Riley R."/>
            <person name="Barry K."/>
            <person name="Blanchette R.A."/>
            <person name="Henrissat B."/>
            <person name="Martinez A.T."/>
            <person name="Otillar R."/>
            <person name="Spatafora J.W."/>
            <person name="Yadav J.S."/>
            <person name="Aerts A."/>
            <person name="Benoit I."/>
            <person name="Boyd A."/>
            <person name="Carlson A."/>
            <person name="Copeland A."/>
            <person name="Coutinho P.M."/>
            <person name="de Vries R.P."/>
            <person name="Ferreira P."/>
            <person name="Findley K."/>
            <person name="Foster B."/>
            <person name="Gaskell J."/>
            <person name="Glotzer D."/>
            <person name="Gorecki P."/>
            <person name="Heitman J."/>
            <person name="Hesse C."/>
            <person name="Hori C."/>
            <person name="Igarashi K."/>
            <person name="Jurgens J.A."/>
            <person name="Kallen N."/>
            <person name="Kersten P."/>
            <person name="Kohler A."/>
            <person name="Kuees U."/>
            <person name="Kumar T.K.A."/>
            <person name="Kuo A."/>
            <person name="LaButti K."/>
            <person name="Larrondo L.F."/>
            <person name="Lindquist E."/>
            <person name="Ling A."/>
            <person name="Lombard V."/>
            <person name="Lucas S."/>
            <person name="Lundell T."/>
            <person name="Martin R."/>
            <person name="McLaughlin D.J."/>
            <person name="Morgenstern I."/>
            <person name="Morin E."/>
            <person name="Murat C."/>
            <person name="Nagy L.G."/>
            <person name="Nolan M."/>
            <person name="Ohm R.A."/>
            <person name="Patyshakuliyeva A."/>
            <person name="Rokas A."/>
            <person name="Ruiz-Duenas F.J."/>
            <person name="Sabat G."/>
            <person name="Salamov A."/>
            <person name="Samejima M."/>
            <person name="Schmutz J."/>
            <person name="Slot J.C."/>
            <person name="St John F."/>
            <person name="Stenlid J."/>
            <person name="Sun H."/>
            <person name="Sun S."/>
            <person name="Syed K."/>
            <person name="Tsang A."/>
            <person name="Wiebenga A."/>
            <person name="Young D."/>
            <person name="Pisabarro A."/>
            <person name="Eastwood D.C."/>
            <person name="Martin F."/>
            <person name="Cullen D."/>
            <person name="Grigoriev I.V."/>
            <person name="Hibbett D.S."/>
        </authorList>
    </citation>
    <scope>NUCLEOTIDE SEQUENCE [LARGE SCALE GENOMIC DNA]</scope>
    <source>
        <strain evidence="1 2">MD-104</strain>
    </source>
</reference>
<organism evidence="1 2">
    <name type="scientific">Wolfiporia cocos (strain MD-104)</name>
    <name type="common">Brown rot fungus</name>
    <dbReference type="NCBI Taxonomy" id="742152"/>
    <lineage>
        <taxon>Eukaryota</taxon>
        <taxon>Fungi</taxon>
        <taxon>Dikarya</taxon>
        <taxon>Basidiomycota</taxon>
        <taxon>Agaricomycotina</taxon>
        <taxon>Agaricomycetes</taxon>
        <taxon>Polyporales</taxon>
        <taxon>Phaeolaceae</taxon>
        <taxon>Wolfiporia</taxon>
    </lineage>
</organism>
<dbReference type="Gene3D" id="3.80.10.10">
    <property type="entry name" value="Ribonuclease Inhibitor"/>
    <property type="match status" value="1"/>
</dbReference>
<name>A0A2H3IY24_WOLCO</name>
<dbReference type="Proteomes" id="UP000218811">
    <property type="component" value="Unassembled WGS sequence"/>
</dbReference>
<protein>
    <submittedName>
        <fullName evidence="1">Uncharacterized protein</fullName>
    </submittedName>
</protein>
<sequence length="574" mass="64582">MTDATLPGGMASARIQDVLSQLQPKQGISWILDQRQITKEYIMHLNTAQNALSHINQLPVEIFADIVLRVKSDKVFESKGLLSRCGECSDWLPNGSSYCRPCTEIRTGRRCNWIGITQVCRHWRALCLSIPQLWTTVNMNVAHPRTWLQDLLERSGDAPLEVIADLRSPNSWNIVFAWELLEPHARRIRSFRLFHLKMKIRGDWYDEIQPLIHKAMPRLEVLDVAVNENKCDLLQPGLLPEVRSLYLTGDFIPLRSITTRSLRHLELRGLSKEFHLSDIFKILGANAGLELLVLTSMDPSRDEYTKDFPRVSLPNLKTLFLGGAFTAIAKMLAHLILPSAVRISIKYRMFYYDEQWANILPTDKSLLPILSEARTIRVITGFSPGAGGLAPLLHVSIQDNAESASQSELSLFYDINRRRKSSSRQLGLPSFLSAIMVHFSTAPVANLNLNLAFEDDAATTSQWRAMLQSLPDLRELAFTLEFSTELSPVFQALAGPESVCPNLRVLHIETGWRVPLRDGTIDGLVACLQSRAEQGMNLECLKLDCAALKLSVMDEKVQQLQSLVAKPIGLAKMK</sequence>
<dbReference type="OrthoDB" id="2746321at2759"/>
<gene>
    <name evidence="1" type="ORF">WOLCODRAFT_165880</name>
</gene>